<evidence type="ECO:0000313" key="1">
    <source>
        <dbReference type="EMBL" id="SVC67859.1"/>
    </source>
</evidence>
<dbReference type="InterPro" id="IPR009731">
    <property type="entry name" value="P-like"/>
</dbReference>
<accession>A0A382P375</accession>
<dbReference type="EMBL" id="UINC01104589">
    <property type="protein sequence ID" value="SVC67859.1"/>
    <property type="molecule type" value="Genomic_DNA"/>
</dbReference>
<reference evidence="1" key="1">
    <citation type="submission" date="2018-05" db="EMBL/GenBank/DDBJ databases">
        <authorList>
            <person name="Lanie J.A."/>
            <person name="Ng W.-L."/>
            <person name="Kazmierczak K.M."/>
            <person name="Andrzejewski T.M."/>
            <person name="Davidsen T.M."/>
            <person name="Wayne K.J."/>
            <person name="Tettelin H."/>
            <person name="Glass J.I."/>
            <person name="Rusch D."/>
            <person name="Podicherti R."/>
            <person name="Tsui H.-C.T."/>
            <person name="Winkler M.E."/>
        </authorList>
    </citation>
    <scope>NUCLEOTIDE SEQUENCE</scope>
</reference>
<gene>
    <name evidence="1" type="ORF">METZ01_LOCUS320713</name>
</gene>
<dbReference type="GO" id="GO:0006270">
    <property type="term" value="P:DNA replication initiation"/>
    <property type="evidence" value="ECO:0007669"/>
    <property type="project" value="InterPro"/>
</dbReference>
<dbReference type="AlphaFoldDB" id="A0A382P375"/>
<organism evidence="1">
    <name type="scientific">marine metagenome</name>
    <dbReference type="NCBI Taxonomy" id="408172"/>
    <lineage>
        <taxon>unclassified sequences</taxon>
        <taxon>metagenomes</taxon>
        <taxon>ecological metagenomes</taxon>
    </lineage>
</organism>
<proteinExistence type="predicted"/>
<name>A0A382P375_9ZZZZ</name>
<protein>
    <submittedName>
        <fullName evidence="1">Uncharacterized protein</fullName>
    </submittedName>
</protein>
<dbReference type="Pfam" id="PF06992">
    <property type="entry name" value="Phage_lambda_P"/>
    <property type="match status" value="1"/>
</dbReference>
<sequence>MTKKLKDIMNPENFPKNSMKELKMNHGQKISSSERKAFIKAIDNLFLKLELSYHYQFYKVFGTDKRLKEAKRLWAESLKRYSPTCIYSATETVVKTNDYLPTLTEVIKACGESIDTLNIPSTQEAFIEAQKSSAPRKEYNWTTPIIYWAAREVGWDIINSSNNPNTFKLFSKVYARLANKMNEGQSFDISVEEPKAEVKPLDKELLKNLRKKHNL</sequence>